<protein>
    <submittedName>
        <fullName evidence="2">Uncharacterized protein</fullName>
    </submittedName>
</protein>
<feature type="compositionally biased region" description="Polar residues" evidence="1">
    <location>
        <begin position="16"/>
        <end position="26"/>
    </location>
</feature>
<evidence type="ECO:0000313" key="2">
    <source>
        <dbReference type="EMBL" id="GIG95869.1"/>
    </source>
</evidence>
<organism evidence="2 3">
    <name type="scientific">Plantactinospora mayteni</name>
    <dbReference type="NCBI Taxonomy" id="566021"/>
    <lineage>
        <taxon>Bacteria</taxon>
        <taxon>Bacillati</taxon>
        <taxon>Actinomycetota</taxon>
        <taxon>Actinomycetes</taxon>
        <taxon>Micromonosporales</taxon>
        <taxon>Micromonosporaceae</taxon>
        <taxon>Plantactinospora</taxon>
    </lineage>
</organism>
<accession>A0ABQ4EMJ0</accession>
<evidence type="ECO:0000313" key="3">
    <source>
        <dbReference type="Proteomes" id="UP000621500"/>
    </source>
</evidence>
<sequence length="88" mass="9612">MPQAPRPVDAHGPQALPQQNQDTSPVTAAMIGPPFGGLRETTLINIDDNYYGGNPRSQSMFLKVFFTFAAKGSAPPRPRRSREKGDRS</sequence>
<name>A0ABQ4EMJ0_9ACTN</name>
<gene>
    <name evidence="2" type="ORF">Pma05_24420</name>
</gene>
<comment type="caution">
    <text evidence="2">The sequence shown here is derived from an EMBL/GenBank/DDBJ whole genome shotgun (WGS) entry which is preliminary data.</text>
</comment>
<feature type="region of interest" description="Disordered" evidence="1">
    <location>
        <begin position="1"/>
        <end position="33"/>
    </location>
</feature>
<evidence type="ECO:0000256" key="1">
    <source>
        <dbReference type="SAM" id="MobiDB-lite"/>
    </source>
</evidence>
<keyword evidence="3" id="KW-1185">Reference proteome</keyword>
<dbReference type="EMBL" id="BONX01000012">
    <property type="protein sequence ID" value="GIG95869.1"/>
    <property type="molecule type" value="Genomic_DNA"/>
</dbReference>
<proteinExistence type="predicted"/>
<reference evidence="2 3" key="1">
    <citation type="submission" date="2021-01" db="EMBL/GenBank/DDBJ databases">
        <title>Whole genome shotgun sequence of Plantactinospora mayteni NBRC 109088.</title>
        <authorList>
            <person name="Komaki H."/>
            <person name="Tamura T."/>
        </authorList>
    </citation>
    <scope>NUCLEOTIDE SEQUENCE [LARGE SCALE GENOMIC DNA]</scope>
    <source>
        <strain evidence="2 3">NBRC 109088</strain>
    </source>
</reference>
<dbReference type="Proteomes" id="UP000621500">
    <property type="component" value="Unassembled WGS sequence"/>
</dbReference>